<organism evidence="5 6">
    <name type="scientific">Sanguibacter gelidistatuariae</name>
    <dbReference type="NCBI Taxonomy" id="1814289"/>
    <lineage>
        <taxon>Bacteria</taxon>
        <taxon>Bacillati</taxon>
        <taxon>Actinomycetota</taxon>
        <taxon>Actinomycetes</taxon>
        <taxon>Micrococcales</taxon>
        <taxon>Sanguibacteraceae</taxon>
        <taxon>Sanguibacter</taxon>
    </lineage>
</organism>
<evidence type="ECO:0000256" key="4">
    <source>
        <dbReference type="ARBA" id="ARBA00023136"/>
    </source>
</evidence>
<gene>
    <name evidence="5" type="ORF">SAMN05216410_0243</name>
</gene>
<keyword evidence="6" id="KW-1185">Reference proteome</keyword>
<dbReference type="Pfam" id="PF05719">
    <property type="entry name" value="GPP34"/>
    <property type="match status" value="1"/>
</dbReference>
<sequence>MILAEQILLLLTEDVTGKPVVDVTRLDLVLAGAVLLDLAVAARVDVAGPGDPVKSGRLIVRDARPVGDPILDEALSRILAAGPKKPESLLPKLKKDLRRALYARLADRRILRFEQARVLGIFSTERWPAVDRSHAQQMRAGLREVLVVGREPTEREAALIALLRAVDQVPKVLGTGEVSARELRRRAKLVVPSGLADTAVRKAIDAVNSATMAAVMVATTAGTASS</sequence>
<dbReference type="GO" id="GO:0005737">
    <property type="term" value="C:cytoplasm"/>
    <property type="evidence" value="ECO:0007669"/>
    <property type="project" value="UniProtKB-ARBA"/>
</dbReference>
<evidence type="ECO:0000256" key="1">
    <source>
        <dbReference type="ARBA" id="ARBA00004255"/>
    </source>
</evidence>
<protein>
    <submittedName>
        <fullName evidence="5">Golgi phosphoprotein 3 (GPP34)</fullName>
    </submittedName>
</protein>
<evidence type="ECO:0000256" key="2">
    <source>
        <dbReference type="ARBA" id="ARBA00023034"/>
    </source>
</evidence>
<dbReference type="InterPro" id="IPR038261">
    <property type="entry name" value="GPP34-like_sf"/>
</dbReference>
<keyword evidence="3" id="KW-0446">Lipid-binding</keyword>
<dbReference type="GO" id="GO:0070273">
    <property type="term" value="F:phosphatidylinositol-4-phosphate binding"/>
    <property type="evidence" value="ECO:0007669"/>
    <property type="project" value="InterPro"/>
</dbReference>
<evidence type="ECO:0000313" key="6">
    <source>
        <dbReference type="Proteomes" id="UP000199039"/>
    </source>
</evidence>
<dbReference type="RefSeq" id="WP_093186842.1">
    <property type="nucleotide sequence ID" value="NZ_FMYH01000013.1"/>
</dbReference>
<comment type="subcellular location">
    <subcellularLocation>
        <location evidence="1">Golgi apparatus membrane</location>
        <topology evidence="1">Peripheral membrane protein</topology>
        <orientation evidence="1">Cytoplasmic side</orientation>
    </subcellularLocation>
</comment>
<name>A0A1G6Y225_9MICO</name>
<reference evidence="5 6" key="1">
    <citation type="submission" date="2016-09" db="EMBL/GenBank/DDBJ databases">
        <authorList>
            <person name="Capua I."/>
            <person name="De Benedictis P."/>
            <person name="Joannis T."/>
            <person name="Lombin L.H."/>
            <person name="Cattoli G."/>
        </authorList>
    </citation>
    <scope>NUCLEOTIDE SEQUENCE [LARGE SCALE GENOMIC DNA]</scope>
    <source>
        <strain evidence="5 6">ISLP-3</strain>
    </source>
</reference>
<evidence type="ECO:0000256" key="3">
    <source>
        <dbReference type="ARBA" id="ARBA00023121"/>
    </source>
</evidence>
<dbReference type="InterPro" id="IPR008628">
    <property type="entry name" value="GPP34-like"/>
</dbReference>
<evidence type="ECO:0000313" key="5">
    <source>
        <dbReference type="EMBL" id="SDD83767.1"/>
    </source>
</evidence>
<dbReference type="Proteomes" id="UP000199039">
    <property type="component" value="Unassembled WGS sequence"/>
</dbReference>
<dbReference type="STRING" id="1814289.SAMN05216410_0243"/>
<dbReference type="GO" id="GO:0012505">
    <property type="term" value="C:endomembrane system"/>
    <property type="evidence" value="ECO:0007669"/>
    <property type="project" value="UniProtKB-ARBA"/>
</dbReference>
<dbReference type="Gene3D" id="1.10.3630.10">
    <property type="entry name" value="yeast vps74-n-term truncation variant domain like"/>
    <property type="match status" value="1"/>
</dbReference>
<keyword evidence="4" id="KW-0472">Membrane</keyword>
<proteinExistence type="predicted"/>
<dbReference type="AlphaFoldDB" id="A0A1G6Y225"/>
<dbReference type="EMBL" id="FMYH01000013">
    <property type="protein sequence ID" value="SDD83767.1"/>
    <property type="molecule type" value="Genomic_DNA"/>
</dbReference>
<accession>A0A1G6Y225</accession>
<dbReference type="OrthoDB" id="4962633at2"/>
<keyword evidence="2" id="KW-0333">Golgi apparatus</keyword>